<evidence type="ECO:0000256" key="1">
    <source>
        <dbReference type="SAM" id="Phobius"/>
    </source>
</evidence>
<gene>
    <name evidence="3" type="ORF">LR394_13735</name>
</gene>
<organism evidence="3 4">
    <name type="scientific">Kineosporia babensis</name>
    <dbReference type="NCBI Taxonomy" id="499548"/>
    <lineage>
        <taxon>Bacteria</taxon>
        <taxon>Bacillati</taxon>
        <taxon>Actinomycetota</taxon>
        <taxon>Actinomycetes</taxon>
        <taxon>Kineosporiales</taxon>
        <taxon>Kineosporiaceae</taxon>
        <taxon>Kineosporia</taxon>
    </lineage>
</organism>
<feature type="transmembrane region" description="Helical" evidence="1">
    <location>
        <begin position="34"/>
        <end position="53"/>
    </location>
</feature>
<keyword evidence="1" id="KW-0472">Membrane</keyword>
<keyword evidence="1" id="KW-0812">Transmembrane</keyword>
<accession>A0A9X1STL5</accession>
<comment type="caution">
    <text evidence="3">The sequence shown here is derived from an EMBL/GenBank/DDBJ whole genome shotgun (WGS) entry which is preliminary data.</text>
</comment>
<feature type="domain" description="CBU-0592-like" evidence="2">
    <location>
        <begin position="3"/>
        <end position="73"/>
    </location>
</feature>
<dbReference type="Pfam" id="PF26604">
    <property type="entry name" value="CBU_0592"/>
    <property type="match status" value="1"/>
</dbReference>
<proteinExistence type="predicted"/>
<keyword evidence="1" id="KW-1133">Transmembrane helix</keyword>
<dbReference type="AlphaFoldDB" id="A0A9X1STL5"/>
<feature type="transmembrane region" description="Helical" evidence="1">
    <location>
        <begin position="59"/>
        <end position="75"/>
    </location>
</feature>
<evidence type="ECO:0000313" key="4">
    <source>
        <dbReference type="Proteomes" id="UP001138997"/>
    </source>
</evidence>
<evidence type="ECO:0000259" key="2">
    <source>
        <dbReference type="Pfam" id="PF26604"/>
    </source>
</evidence>
<name>A0A9X1STL5_9ACTN</name>
<dbReference type="NCBIfam" id="NF047864">
    <property type="entry name" value="CBU_0592_membra"/>
    <property type="match status" value="1"/>
</dbReference>
<dbReference type="EMBL" id="JAJOMB010000006">
    <property type="protein sequence ID" value="MCD5311967.1"/>
    <property type="molecule type" value="Genomic_DNA"/>
</dbReference>
<reference evidence="3" key="1">
    <citation type="submission" date="2021-11" db="EMBL/GenBank/DDBJ databases">
        <title>Streptomyces corallinus and Kineosporia corallina sp. nov., two new coral-derived marine actinobacteria.</title>
        <authorList>
            <person name="Buangrab K."/>
            <person name="Sutthacheep M."/>
            <person name="Yeemin T."/>
            <person name="Harunari E."/>
            <person name="Igarashi Y."/>
            <person name="Sripreechasak P."/>
            <person name="Kanchanasin P."/>
            <person name="Tanasupawat S."/>
            <person name="Phongsopitanun W."/>
        </authorList>
    </citation>
    <scope>NUCLEOTIDE SEQUENCE</scope>
    <source>
        <strain evidence="3">JCM 31032</strain>
    </source>
</reference>
<dbReference type="Proteomes" id="UP001138997">
    <property type="component" value="Unassembled WGS sequence"/>
</dbReference>
<feature type="transmembrane region" description="Helical" evidence="1">
    <location>
        <begin position="6"/>
        <end position="22"/>
    </location>
</feature>
<dbReference type="InterPro" id="IPR058058">
    <property type="entry name" value="CBU_0592-like"/>
</dbReference>
<evidence type="ECO:0000313" key="3">
    <source>
        <dbReference type="EMBL" id="MCD5311967.1"/>
    </source>
</evidence>
<sequence>MAALLGWLGTVGTLGAYVLLCRGRWSATSLRYSLLNGIGGTVGALGSAMYGAWPSVASNLVWAAIGLHAVVVELLERRRAKLATQQLSCNATDFVPAS</sequence>
<protein>
    <recommendedName>
        <fullName evidence="2">CBU-0592-like domain-containing protein</fullName>
    </recommendedName>
</protein>
<keyword evidence="4" id="KW-1185">Reference proteome</keyword>
<dbReference type="RefSeq" id="WP_231441705.1">
    <property type="nucleotide sequence ID" value="NZ_JAJOMB010000006.1"/>
</dbReference>